<feature type="domain" description="TRAM" evidence="6">
    <location>
        <begin position="6"/>
        <end position="65"/>
    </location>
</feature>
<gene>
    <name evidence="7" type="ORF">EDC39_11561</name>
</gene>
<feature type="binding site" evidence="4">
    <location>
        <position position="338"/>
    </location>
    <ligand>
        <name>S-adenosyl-L-methionine</name>
        <dbReference type="ChEBI" id="CHEBI:59789"/>
    </ligand>
</feature>
<dbReference type="Gene3D" id="2.40.50.1070">
    <property type="match status" value="1"/>
</dbReference>
<evidence type="ECO:0000259" key="6">
    <source>
        <dbReference type="PROSITE" id="PS50926"/>
    </source>
</evidence>
<organism evidence="7 8">
    <name type="scientific">Geothermobacter ehrlichii</name>
    <dbReference type="NCBI Taxonomy" id="213224"/>
    <lineage>
        <taxon>Bacteria</taxon>
        <taxon>Pseudomonadati</taxon>
        <taxon>Thermodesulfobacteriota</taxon>
        <taxon>Desulfuromonadia</taxon>
        <taxon>Desulfuromonadales</taxon>
        <taxon>Geothermobacteraceae</taxon>
        <taxon>Geothermobacter</taxon>
    </lineage>
</organism>
<dbReference type="Gene3D" id="2.40.50.140">
    <property type="entry name" value="Nucleic acid-binding proteins"/>
    <property type="match status" value="1"/>
</dbReference>
<dbReference type="InterPro" id="IPR029063">
    <property type="entry name" value="SAM-dependent_MTases_sf"/>
</dbReference>
<feature type="active site" description="Nucleophile" evidence="4">
    <location>
        <position position="413"/>
    </location>
</feature>
<proteinExistence type="inferred from homology"/>
<feature type="binding site" evidence="4">
    <location>
        <position position="317"/>
    </location>
    <ligand>
        <name>S-adenosyl-L-methionine</name>
        <dbReference type="ChEBI" id="CHEBI:59789"/>
    </ligand>
</feature>
<comment type="caution">
    <text evidence="7">The sequence shown here is derived from an EMBL/GenBank/DDBJ whole genome shotgun (WGS) entry which is preliminary data.</text>
</comment>
<dbReference type="RefSeq" id="WP_187426808.1">
    <property type="nucleotide sequence ID" value="NZ_VNIB01000015.1"/>
</dbReference>
<dbReference type="NCBIfam" id="TIGR00479">
    <property type="entry name" value="rumA"/>
    <property type="match status" value="1"/>
</dbReference>
<evidence type="ECO:0000256" key="2">
    <source>
        <dbReference type="ARBA" id="ARBA00022679"/>
    </source>
</evidence>
<comment type="similarity">
    <text evidence="4">Belongs to the class I-like SAM-binding methyltransferase superfamily. RNA M5U methyltransferase family.</text>
</comment>
<dbReference type="InterPro" id="IPR012340">
    <property type="entry name" value="NA-bd_OB-fold"/>
</dbReference>
<evidence type="ECO:0000313" key="8">
    <source>
        <dbReference type="Proteomes" id="UP000324159"/>
    </source>
</evidence>
<dbReference type="AlphaFoldDB" id="A0A5D3WH43"/>
<dbReference type="GO" id="GO:0070475">
    <property type="term" value="P:rRNA base methylation"/>
    <property type="evidence" value="ECO:0007669"/>
    <property type="project" value="TreeGrafter"/>
</dbReference>
<keyword evidence="8" id="KW-1185">Reference proteome</keyword>
<accession>A0A5D3WH43</accession>
<dbReference type="PROSITE" id="PS01230">
    <property type="entry name" value="TRMA_1"/>
    <property type="match status" value="1"/>
</dbReference>
<keyword evidence="2 4" id="KW-0808">Transferase</keyword>
<sequence length="462" mass="51352">MKPDRRTAAGGDIHKIRIDGLTAEGLGRTERDGRELLVYGAYPGEQVEVEIVHRGPRRLVGKLRRILEPVAGRRPSPCRKAAVCQGCPLIELHPESQLAAKKDLVLSALAEHGLHDLHLPDIVPAPRDFGYRTTAKLVIGRNRRGIVIGLYRRGSHDIVDISDCPLHHPLINRIARTVKDEIGRQKLPVWNPKQQRGLMRYLLVRVSPANRKALVTLVTDRRDFKRINPLVSWLRRRVPEVVAVHQNVNAGTGNVILGRETLRMAGARDLLDRLGDFSVHIGPTSFLQVNHDQAVRMYRQIADWLTPRPGEQALDLYCGIGGIAMHLAARGFSVTGVEVVPEAVGYAGRNAERNRLTHCRFLAGAAEKLLPHLLAQLPAGSPVTVNPPRSGCDPEVLDMLAGFRPRALVYMSCNPRTLARDLALLRQKGFRIDHLLAYDMFPQTAHVESLALLMPEPGGRRK</sequence>
<dbReference type="SUPFAM" id="SSF50249">
    <property type="entry name" value="Nucleic acid-binding proteins"/>
    <property type="match status" value="1"/>
</dbReference>
<reference evidence="7 8" key="1">
    <citation type="submission" date="2019-07" db="EMBL/GenBank/DDBJ databases">
        <title>Genomic Encyclopedia of Type Strains, Phase IV (KMG-IV): sequencing the most valuable type-strain genomes for metagenomic binning, comparative biology and taxonomic classification.</title>
        <authorList>
            <person name="Goeker M."/>
        </authorList>
    </citation>
    <scope>NUCLEOTIDE SEQUENCE [LARGE SCALE GENOMIC DNA]</scope>
    <source>
        <strain evidence="7 8">SS015</strain>
    </source>
</reference>
<keyword evidence="3 4" id="KW-0949">S-adenosyl-L-methionine</keyword>
<feature type="active site" evidence="5">
    <location>
        <position position="413"/>
    </location>
</feature>
<dbReference type="Gene3D" id="3.40.50.150">
    <property type="entry name" value="Vaccinia Virus protein VP39"/>
    <property type="match status" value="1"/>
</dbReference>
<evidence type="ECO:0000313" key="7">
    <source>
        <dbReference type="EMBL" id="TYO96114.1"/>
    </source>
</evidence>
<keyword evidence="1 4" id="KW-0489">Methyltransferase</keyword>
<dbReference type="InterPro" id="IPR030390">
    <property type="entry name" value="MeTrfase_TrmA_AS"/>
</dbReference>
<dbReference type="InterPro" id="IPR002792">
    <property type="entry name" value="TRAM_dom"/>
</dbReference>
<feature type="binding site" evidence="4">
    <location>
        <position position="288"/>
    </location>
    <ligand>
        <name>S-adenosyl-L-methionine</name>
        <dbReference type="ChEBI" id="CHEBI:59789"/>
    </ligand>
</feature>
<evidence type="ECO:0000256" key="5">
    <source>
        <dbReference type="PROSITE-ProRule" id="PRU10015"/>
    </source>
</evidence>
<evidence type="ECO:0000256" key="3">
    <source>
        <dbReference type="ARBA" id="ARBA00022691"/>
    </source>
</evidence>
<dbReference type="EMBL" id="VNIB01000015">
    <property type="protein sequence ID" value="TYO96114.1"/>
    <property type="molecule type" value="Genomic_DNA"/>
</dbReference>
<dbReference type="Proteomes" id="UP000324159">
    <property type="component" value="Unassembled WGS sequence"/>
</dbReference>
<dbReference type="CDD" id="cd02440">
    <property type="entry name" value="AdoMet_MTases"/>
    <property type="match status" value="1"/>
</dbReference>
<evidence type="ECO:0000256" key="4">
    <source>
        <dbReference type="PROSITE-ProRule" id="PRU01024"/>
    </source>
</evidence>
<dbReference type="GO" id="GO:0070041">
    <property type="term" value="F:rRNA (uridine-C5-)-methyltransferase activity"/>
    <property type="evidence" value="ECO:0007669"/>
    <property type="project" value="TreeGrafter"/>
</dbReference>
<evidence type="ECO:0000256" key="1">
    <source>
        <dbReference type="ARBA" id="ARBA00022603"/>
    </source>
</evidence>
<dbReference type="PROSITE" id="PS50926">
    <property type="entry name" value="TRAM"/>
    <property type="match status" value="1"/>
</dbReference>
<dbReference type="Pfam" id="PF05958">
    <property type="entry name" value="tRNA_U5-meth_tr"/>
    <property type="match status" value="1"/>
</dbReference>
<protein>
    <submittedName>
        <fullName evidence="7">23S rRNA m(5)U-1939 methyltransferase</fullName>
    </submittedName>
</protein>
<dbReference type="PANTHER" id="PTHR11061:SF30">
    <property type="entry name" value="TRNA (URACIL(54)-C(5))-METHYLTRANSFERASE"/>
    <property type="match status" value="1"/>
</dbReference>
<dbReference type="PROSITE" id="PS51687">
    <property type="entry name" value="SAM_MT_RNA_M5U"/>
    <property type="match status" value="1"/>
</dbReference>
<dbReference type="PANTHER" id="PTHR11061">
    <property type="entry name" value="RNA M5U METHYLTRANSFERASE"/>
    <property type="match status" value="1"/>
</dbReference>
<dbReference type="SUPFAM" id="SSF53335">
    <property type="entry name" value="S-adenosyl-L-methionine-dependent methyltransferases"/>
    <property type="match status" value="1"/>
</dbReference>
<feature type="binding site" evidence="4">
    <location>
        <position position="386"/>
    </location>
    <ligand>
        <name>S-adenosyl-L-methionine</name>
        <dbReference type="ChEBI" id="CHEBI:59789"/>
    </ligand>
</feature>
<name>A0A5D3WH43_9BACT</name>
<dbReference type="InterPro" id="IPR010280">
    <property type="entry name" value="U5_MeTrfase_fam"/>
</dbReference>